<evidence type="ECO:0000259" key="2">
    <source>
        <dbReference type="Pfam" id="PF01565"/>
    </source>
</evidence>
<dbReference type="PANTHER" id="PTHR11748">
    <property type="entry name" value="D-LACTATE DEHYDROGENASE"/>
    <property type="match status" value="1"/>
</dbReference>
<name>A0ABT9I2W2_9GAMM</name>
<evidence type="ECO:0000256" key="1">
    <source>
        <dbReference type="ARBA" id="ARBA00022827"/>
    </source>
</evidence>
<protein>
    <submittedName>
        <fullName evidence="3">FAD-binding protein</fullName>
    </submittedName>
</protein>
<feature type="non-terminal residue" evidence="3">
    <location>
        <position position="96"/>
    </location>
</feature>
<sequence length="96" mass="10652">MHAQFIQAVKQLIPAERFFDDPIATLAYGADASFYRLLPKLVLRIESEAEVVSLLKLANEYKVALTFRAAGTSLSGQAVTDSVLLVLGENWQQREV</sequence>
<dbReference type="Gene3D" id="3.30.43.10">
    <property type="entry name" value="Uridine Diphospho-n-acetylenolpyruvylglucosamine Reductase, domain 2"/>
    <property type="match status" value="1"/>
</dbReference>
<keyword evidence="1" id="KW-0285">Flavoprotein</keyword>
<dbReference type="InterPro" id="IPR016167">
    <property type="entry name" value="FAD-bd_PCMH_sub1"/>
</dbReference>
<dbReference type="InterPro" id="IPR036318">
    <property type="entry name" value="FAD-bd_PCMH-like_sf"/>
</dbReference>
<dbReference type="Proteomes" id="UP001231109">
    <property type="component" value="Unassembled WGS sequence"/>
</dbReference>
<dbReference type="RefSeq" id="WP_305976963.1">
    <property type="nucleotide sequence ID" value="NZ_JAPJDZ010000062.1"/>
</dbReference>
<gene>
    <name evidence="3" type="ORF">ORJ04_17335</name>
</gene>
<accession>A0ABT9I2W2</accession>
<reference evidence="3 4" key="1">
    <citation type="submission" date="2022-11" db="EMBL/GenBank/DDBJ databases">
        <title>Viruses from the air-sea interface of a natural surface slick.</title>
        <authorList>
            <person name="Rahlff J."/>
            <person name="Holmfeldt K."/>
        </authorList>
    </citation>
    <scope>NUCLEOTIDE SEQUENCE [LARGE SCALE GENOMIC DNA]</scope>
    <source>
        <strain evidence="3 4">SMS4</strain>
    </source>
</reference>
<dbReference type="Pfam" id="PF01565">
    <property type="entry name" value="FAD_binding_4"/>
    <property type="match status" value="1"/>
</dbReference>
<evidence type="ECO:0000313" key="3">
    <source>
        <dbReference type="EMBL" id="MDP5137722.1"/>
    </source>
</evidence>
<proteinExistence type="predicted"/>
<comment type="caution">
    <text evidence="3">The sequence shown here is derived from an EMBL/GenBank/DDBJ whole genome shotgun (WGS) entry which is preliminary data.</text>
</comment>
<dbReference type="PANTHER" id="PTHR11748:SF111">
    <property type="entry name" value="D-LACTATE DEHYDROGENASE, MITOCHONDRIAL-RELATED"/>
    <property type="match status" value="1"/>
</dbReference>
<dbReference type="InterPro" id="IPR006094">
    <property type="entry name" value="Oxid_FAD_bind_N"/>
</dbReference>
<evidence type="ECO:0000313" key="4">
    <source>
        <dbReference type="Proteomes" id="UP001231109"/>
    </source>
</evidence>
<organism evidence="3 4">
    <name type="scientific">Rheinheimera baltica</name>
    <dbReference type="NCBI Taxonomy" id="67576"/>
    <lineage>
        <taxon>Bacteria</taxon>
        <taxon>Pseudomonadati</taxon>
        <taxon>Pseudomonadota</taxon>
        <taxon>Gammaproteobacteria</taxon>
        <taxon>Chromatiales</taxon>
        <taxon>Chromatiaceae</taxon>
        <taxon>Rheinheimera</taxon>
    </lineage>
</organism>
<keyword evidence="1" id="KW-0274">FAD</keyword>
<keyword evidence="4" id="KW-1185">Reference proteome</keyword>
<dbReference type="SUPFAM" id="SSF56176">
    <property type="entry name" value="FAD-binding/transporter-associated domain-like"/>
    <property type="match status" value="1"/>
</dbReference>
<feature type="domain" description="FAD linked oxidase N-terminal" evidence="2">
    <location>
        <begin position="39"/>
        <end position="92"/>
    </location>
</feature>
<dbReference type="EMBL" id="JAPJDZ010000062">
    <property type="protein sequence ID" value="MDP5137722.1"/>
    <property type="molecule type" value="Genomic_DNA"/>
</dbReference>